<dbReference type="EMBL" id="JALLBG020000299">
    <property type="protein sequence ID" value="KAL3756649.1"/>
    <property type="molecule type" value="Genomic_DNA"/>
</dbReference>
<dbReference type="Proteomes" id="UP001530293">
    <property type="component" value="Unassembled WGS sequence"/>
</dbReference>
<dbReference type="PANTHER" id="PTHR10166">
    <property type="entry name" value="VOLTAGE-DEPENDENT CALCIUM CHANNEL SUBUNIT ALPHA-2/DELTA-RELATED"/>
    <property type="match status" value="1"/>
</dbReference>
<keyword evidence="2" id="KW-0472">Membrane</keyword>
<dbReference type="InterPro" id="IPR051173">
    <property type="entry name" value="Ca_channel_alpha-2/delta"/>
</dbReference>
<keyword evidence="2" id="KW-0812">Transmembrane</keyword>
<dbReference type="Gene3D" id="3.40.50.410">
    <property type="entry name" value="von Willebrand factor, type A domain"/>
    <property type="match status" value="1"/>
</dbReference>
<feature type="domain" description="VWFA" evidence="3">
    <location>
        <begin position="224"/>
        <end position="414"/>
    </location>
</feature>
<comment type="caution">
    <text evidence="4">The sequence shown here is derived from an EMBL/GenBank/DDBJ whole genome shotgun (WGS) entry which is preliminary data.</text>
</comment>
<evidence type="ECO:0000256" key="1">
    <source>
        <dbReference type="SAM" id="Coils"/>
    </source>
</evidence>
<evidence type="ECO:0000259" key="3">
    <source>
        <dbReference type="PROSITE" id="PS50234"/>
    </source>
</evidence>
<feature type="coiled-coil region" evidence="1">
    <location>
        <begin position="40"/>
        <end position="67"/>
    </location>
</feature>
<accession>A0ABD3LY32</accession>
<dbReference type="PANTHER" id="PTHR10166:SF37">
    <property type="entry name" value="STOLID, ISOFORM H"/>
    <property type="match status" value="1"/>
</dbReference>
<reference evidence="4 5" key="1">
    <citation type="submission" date="2024-10" db="EMBL/GenBank/DDBJ databases">
        <title>Updated reference genomes for cyclostephanoid diatoms.</title>
        <authorList>
            <person name="Roberts W.R."/>
            <person name="Alverson A.J."/>
        </authorList>
    </citation>
    <scope>NUCLEOTIDE SEQUENCE [LARGE SCALE GENOMIC DNA]</scope>
    <source>
        <strain evidence="4 5">AJA232-27</strain>
    </source>
</reference>
<evidence type="ECO:0000256" key="2">
    <source>
        <dbReference type="SAM" id="Phobius"/>
    </source>
</evidence>
<dbReference type="SUPFAM" id="SSF53300">
    <property type="entry name" value="vWA-like"/>
    <property type="match status" value="1"/>
</dbReference>
<evidence type="ECO:0000313" key="5">
    <source>
        <dbReference type="Proteomes" id="UP001530293"/>
    </source>
</evidence>
<feature type="transmembrane region" description="Helical" evidence="2">
    <location>
        <begin position="641"/>
        <end position="663"/>
    </location>
</feature>
<evidence type="ECO:0000313" key="4">
    <source>
        <dbReference type="EMBL" id="KAL3756649.1"/>
    </source>
</evidence>
<proteinExistence type="predicted"/>
<dbReference type="InterPro" id="IPR036465">
    <property type="entry name" value="vWFA_dom_sf"/>
</dbReference>
<keyword evidence="5" id="KW-1185">Reference proteome</keyword>
<dbReference type="PROSITE" id="PS50234">
    <property type="entry name" value="VWFA"/>
    <property type="match status" value="1"/>
</dbReference>
<sequence>MIASHHSISTMLLSIHSIICLQSLLFLTITTNVVHVNAARQDLIAIIQRLNSDLLELRNEIEKSISKRCASIAACSKSSYDECQSEYTESQMCPAFEKYGYAIPECGSGQSCNGLFDHTISTVRLPANLATGHNGNPTDPNVVEAICYTQIAQDWMVNKYNQDMKFWQNIGVSSPQMFFGSSTGVFRIFPARQSRECGVYDPRLRPWYQATVPSVIGNSVKPRNVIILMDTSRSMNETINTITGETKLSFIKHAAVSTISALSEKASIAVIQFGEVANIIGQEDEVLLNSSSHLWQKATDEHKEQLIDEINAIDVSGRSNWIAGYRFAFDLIENSLLRQSEDTEETYACELENIALLFFSDGSYNLPGGFTDEQVINFVSSNVKEVEAMGDYHLHTFLYSVGNTDTNQIMKQMACEVDGYWTPVSGKMPPGNVTNGYQALFSTPMGTQAFYNYTSWSAPYNFTSSGKLGYTISGLVYNREVEPPLFMGAVGMDISAEAARQLYGGTLEETVQAMNEIIDEIKETKFNATCDQQRINLTYCEVQSLRQLAGGNGAVCELPDANVTNLNVTGDDATLDEFSNCSKGFLTNCPGYDEYPSELWQNVNLQGKSYHDRVCCEVGTNNVSSNCPELDVVRDTKLSDAAIFGIVFAFLVVVEILCCYFCFYHKKKRNT</sequence>
<dbReference type="AlphaFoldDB" id="A0ABD3LY32"/>
<protein>
    <recommendedName>
        <fullName evidence="3">VWFA domain-containing protein</fullName>
    </recommendedName>
</protein>
<gene>
    <name evidence="4" type="ORF">ACHAWU_002552</name>
</gene>
<name>A0ABD3LY32_9STRA</name>
<keyword evidence="1" id="KW-0175">Coiled coil</keyword>
<keyword evidence="2" id="KW-1133">Transmembrane helix</keyword>
<dbReference type="InterPro" id="IPR002035">
    <property type="entry name" value="VWF_A"/>
</dbReference>
<organism evidence="4 5">
    <name type="scientific">Discostella pseudostelligera</name>
    <dbReference type="NCBI Taxonomy" id="259834"/>
    <lineage>
        <taxon>Eukaryota</taxon>
        <taxon>Sar</taxon>
        <taxon>Stramenopiles</taxon>
        <taxon>Ochrophyta</taxon>
        <taxon>Bacillariophyta</taxon>
        <taxon>Coscinodiscophyceae</taxon>
        <taxon>Thalassiosirophycidae</taxon>
        <taxon>Stephanodiscales</taxon>
        <taxon>Stephanodiscaceae</taxon>
        <taxon>Discostella</taxon>
    </lineage>
</organism>